<reference evidence="10" key="2">
    <citation type="submission" date="2020-06" db="EMBL/GenBank/DDBJ databases">
        <authorList>
            <consortium name="DOE Joint Genome Institute"/>
            <person name="Calhoun S."/>
            <person name="Polle J.E."/>
            <person name="Mckie-Krisberg Z."/>
            <person name="Prochnik S."/>
            <person name="Neofotis P."/>
            <person name="Yim W.C."/>
            <person name="Hathwaik L.T."/>
            <person name="Jenkins J."/>
            <person name="Molina H."/>
            <person name="Bunkenborg J."/>
            <person name="Grigoriev I.V."/>
            <person name="Barry K."/>
            <person name="Schmutz J."/>
            <person name="Jin E."/>
            <person name="Cushman J.C."/>
            <person name="Magnuson J.K."/>
        </authorList>
    </citation>
    <scope>NUCLEOTIDE SEQUENCE</scope>
    <source>
        <strain evidence="10">CCAP 19/18</strain>
    </source>
</reference>
<evidence type="ECO:0000256" key="7">
    <source>
        <dbReference type="ARBA" id="ARBA00047899"/>
    </source>
</evidence>
<dbReference type="PROSITE" id="PS00108">
    <property type="entry name" value="PROTEIN_KINASE_ST"/>
    <property type="match status" value="1"/>
</dbReference>
<keyword evidence="5" id="KW-0418">Kinase</keyword>
<dbReference type="PANTHER" id="PTHR43671">
    <property type="entry name" value="SERINE/THREONINE-PROTEIN KINASE NEK"/>
    <property type="match status" value="1"/>
</dbReference>
<dbReference type="PANTHER" id="PTHR43671:SF98">
    <property type="entry name" value="SERINE_THREONINE-PROTEIN KINASE NEK11"/>
    <property type="match status" value="1"/>
</dbReference>
<evidence type="ECO:0000256" key="6">
    <source>
        <dbReference type="ARBA" id="ARBA00022840"/>
    </source>
</evidence>
<keyword evidence="3" id="KW-0808">Transferase</keyword>
<name>A0ABQ7GCP7_DUNSA</name>
<keyword evidence="4" id="KW-0547">Nucleotide-binding</keyword>
<evidence type="ECO:0000256" key="1">
    <source>
        <dbReference type="ARBA" id="ARBA00012513"/>
    </source>
</evidence>
<keyword evidence="11" id="KW-1185">Reference proteome</keyword>
<feature type="domain" description="Protein kinase" evidence="9">
    <location>
        <begin position="1"/>
        <end position="231"/>
    </location>
</feature>
<keyword evidence="6" id="KW-0067">ATP-binding</keyword>
<evidence type="ECO:0000256" key="2">
    <source>
        <dbReference type="ARBA" id="ARBA00022527"/>
    </source>
</evidence>
<dbReference type="Proteomes" id="UP000815325">
    <property type="component" value="Unassembled WGS sequence"/>
</dbReference>
<reference evidence="10" key="1">
    <citation type="submission" date="2017-08" db="EMBL/GenBank/DDBJ databases">
        <authorList>
            <person name="Polle J.E."/>
            <person name="Barry K."/>
            <person name="Cushman J."/>
            <person name="Schmutz J."/>
            <person name="Tran D."/>
            <person name="Hathwaick L.T."/>
            <person name="Yim W.C."/>
            <person name="Jenkins J."/>
            <person name="Mckie-Krisberg Z.M."/>
            <person name="Prochnik S."/>
            <person name="Lindquist E."/>
            <person name="Dockter R.B."/>
            <person name="Adam C."/>
            <person name="Molina H."/>
            <person name="Bunkerborg J."/>
            <person name="Jin E."/>
            <person name="Buchheim M."/>
            <person name="Magnuson J."/>
        </authorList>
    </citation>
    <scope>NUCLEOTIDE SEQUENCE</scope>
    <source>
        <strain evidence="10">CCAP 19/18</strain>
    </source>
</reference>
<keyword evidence="2" id="KW-0723">Serine/threonine-protein kinase</keyword>
<comment type="catalytic activity">
    <reaction evidence="8">
        <text>L-seryl-[protein] + ATP = O-phospho-L-seryl-[protein] + ADP + H(+)</text>
        <dbReference type="Rhea" id="RHEA:17989"/>
        <dbReference type="Rhea" id="RHEA-COMP:9863"/>
        <dbReference type="Rhea" id="RHEA-COMP:11604"/>
        <dbReference type="ChEBI" id="CHEBI:15378"/>
        <dbReference type="ChEBI" id="CHEBI:29999"/>
        <dbReference type="ChEBI" id="CHEBI:30616"/>
        <dbReference type="ChEBI" id="CHEBI:83421"/>
        <dbReference type="ChEBI" id="CHEBI:456216"/>
        <dbReference type="EC" id="2.7.11.1"/>
    </reaction>
</comment>
<evidence type="ECO:0000256" key="3">
    <source>
        <dbReference type="ARBA" id="ARBA00022679"/>
    </source>
</evidence>
<dbReference type="InterPro" id="IPR000719">
    <property type="entry name" value="Prot_kinase_dom"/>
</dbReference>
<dbReference type="PROSITE" id="PS50011">
    <property type="entry name" value="PROTEIN_KINASE_DOM"/>
    <property type="match status" value="1"/>
</dbReference>
<dbReference type="EMBL" id="MU069877">
    <property type="protein sequence ID" value="KAF5832387.1"/>
    <property type="molecule type" value="Genomic_DNA"/>
</dbReference>
<gene>
    <name evidence="10" type="ORF">DUNSADRAFT_11719</name>
</gene>
<comment type="catalytic activity">
    <reaction evidence="7">
        <text>L-threonyl-[protein] + ATP = O-phospho-L-threonyl-[protein] + ADP + H(+)</text>
        <dbReference type="Rhea" id="RHEA:46608"/>
        <dbReference type="Rhea" id="RHEA-COMP:11060"/>
        <dbReference type="Rhea" id="RHEA-COMP:11605"/>
        <dbReference type="ChEBI" id="CHEBI:15378"/>
        <dbReference type="ChEBI" id="CHEBI:30013"/>
        <dbReference type="ChEBI" id="CHEBI:30616"/>
        <dbReference type="ChEBI" id="CHEBI:61977"/>
        <dbReference type="ChEBI" id="CHEBI:456216"/>
        <dbReference type="EC" id="2.7.11.1"/>
    </reaction>
</comment>
<evidence type="ECO:0000313" key="11">
    <source>
        <dbReference type="Proteomes" id="UP000815325"/>
    </source>
</evidence>
<dbReference type="CDD" id="cd14014">
    <property type="entry name" value="STKc_PknB_like"/>
    <property type="match status" value="1"/>
</dbReference>
<dbReference type="EC" id="2.7.11.1" evidence="1"/>
<evidence type="ECO:0000256" key="4">
    <source>
        <dbReference type="ARBA" id="ARBA00022741"/>
    </source>
</evidence>
<evidence type="ECO:0000259" key="9">
    <source>
        <dbReference type="PROSITE" id="PS50011"/>
    </source>
</evidence>
<sequence>MFTAGLSKRCKHVLHVHGWSETDDGQLCLVMGKYGRGTLQELLDECERLPPQHVLRVSLDMASGVAELHAQNMVYNDLKPDNCLVEADGGIVLADFGVLKPLSNSNRAPTSTITQYGSPLFMAPEKLASWPGARQAATFAADVWALAVSILQVATNDPTLPYSSGFDMEDMDKMLNIDKELPEVPQLSELPGLQQLLQRCLALDPDARPSAAEVREVSLNASESSQAFSWMVYCKAMRTCMHSFPN</sequence>
<comment type="caution">
    <text evidence="10">The sequence shown here is derived from an EMBL/GenBank/DDBJ whole genome shotgun (WGS) entry which is preliminary data.</text>
</comment>
<proteinExistence type="predicted"/>
<dbReference type="EMBL" id="MU069877">
    <property type="protein sequence ID" value="KAF5832388.1"/>
    <property type="molecule type" value="Genomic_DNA"/>
</dbReference>
<dbReference type="SUPFAM" id="SSF56112">
    <property type="entry name" value="Protein kinase-like (PK-like)"/>
    <property type="match status" value="1"/>
</dbReference>
<dbReference type="InterPro" id="IPR050660">
    <property type="entry name" value="NEK_Ser/Thr_kinase"/>
</dbReference>
<protein>
    <recommendedName>
        <fullName evidence="1">non-specific serine/threonine protein kinase</fullName>
        <ecNumber evidence="1">2.7.11.1</ecNumber>
    </recommendedName>
</protein>
<organism evidence="10 11">
    <name type="scientific">Dunaliella salina</name>
    <name type="common">Green alga</name>
    <name type="synonym">Protococcus salinus</name>
    <dbReference type="NCBI Taxonomy" id="3046"/>
    <lineage>
        <taxon>Eukaryota</taxon>
        <taxon>Viridiplantae</taxon>
        <taxon>Chlorophyta</taxon>
        <taxon>core chlorophytes</taxon>
        <taxon>Chlorophyceae</taxon>
        <taxon>CS clade</taxon>
        <taxon>Chlamydomonadales</taxon>
        <taxon>Dunaliellaceae</taxon>
        <taxon>Dunaliella</taxon>
    </lineage>
</organism>
<dbReference type="Pfam" id="PF00069">
    <property type="entry name" value="Pkinase"/>
    <property type="match status" value="1"/>
</dbReference>
<evidence type="ECO:0000256" key="5">
    <source>
        <dbReference type="ARBA" id="ARBA00022777"/>
    </source>
</evidence>
<evidence type="ECO:0000313" key="10">
    <source>
        <dbReference type="EMBL" id="KAF5832387.1"/>
    </source>
</evidence>
<dbReference type="Gene3D" id="1.10.510.10">
    <property type="entry name" value="Transferase(Phosphotransferase) domain 1"/>
    <property type="match status" value="1"/>
</dbReference>
<dbReference type="InterPro" id="IPR011009">
    <property type="entry name" value="Kinase-like_dom_sf"/>
</dbReference>
<accession>A0ABQ7GCP7</accession>
<dbReference type="InterPro" id="IPR008271">
    <property type="entry name" value="Ser/Thr_kinase_AS"/>
</dbReference>
<evidence type="ECO:0000256" key="8">
    <source>
        <dbReference type="ARBA" id="ARBA00048679"/>
    </source>
</evidence>
<dbReference type="SMART" id="SM00220">
    <property type="entry name" value="S_TKc"/>
    <property type="match status" value="1"/>
</dbReference>